<gene>
    <name evidence="1" type="ORF">PLXY2_LOCUS9027</name>
</gene>
<name>A0A8S4FHF7_PLUXY</name>
<organism evidence="1 2">
    <name type="scientific">Plutella xylostella</name>
    <name type="common">Diamondback moth</name>
    <name type="synonym">Plutella maculipennis</name>
    <dbReference type="NCBI Taxonomy" id="51655"/>
    <lineage>
        <taxon>Eukaryota</taxon>
        <taxon>Metazoa</taxon>
        <taxon>Ecdysozoa</taxon>
        <taxon>Arthropoda</taxon>
        <taxon>Hexapoda</taxon>
        <taxon>Insecta</taxon>
        <taxon>Pterygota</taxon>
        <taxon>Neoptera</taxon>
        <taxon>Endopterygota</taxon>
        <taxon>Lepidoptera</taxon>
        <taxon>Glossata</taxon>
        <taxon>Ditrysia</taxon>
        <taxon>Yponomeutoidea</taxon>
        <taxon>Plutellidae</taxon>
        <taxon>Plutella</taxon>
    </lineage>
</organism>
<dbReference type="EMBL" id="CAJHNJ030000034">
    <property type="protein sequence ID" value="CAG9127658.1"/>
    <property type="molecule type" value="Genomic_DNA"/>
</dbReference>
<evidence type="ECO:0000313" key="1">
    <source>
        <dbReference type="EMBL" id="CAG9127658.1"/>
    </source>
</evidence>
<keyword evidence="2" id="KW-1185">Reference proteome</keyword>
<comment type="caution">
    <text evidence="1">The sequence shown here is derived from an EMBL/GenBank/DDBJ whole genome shotgun (WGS) entry which is preliminary data.</text>
</comment>
<accession>A0A8S4FHF7</accession>
<protein>
    <submittedName>
        <fullName evidence="1">(diamondback moth) hypothetical protein</fullName>
    </submittedName>
</protein>
<proteinExistence type="predicted"/>
<dbReference type="Proteomes" id="UP000653454">
    <property type="component" value="Unassembled WGS sequence"/>
</dbReference>
<sequence length="46" mass="5359">MLARHWSVAVSVVLHSVITCVSGFHTLHYTIQNYIKTRFLCFCFTK</sequence>
<dbReference type="AlphaFoldDB" id="A0A8S4FHF7"/>
<evidence type="ECO:0000313" key="2">
    <source>
        <dbReference type="Proteomes" id="UP000653454"/>
    </source>
</evidence>
<reference evidence="1" key="1">
    <citation type="submission" date="2020-11" db="EMBL/GenBank/DDBJ databases">
        <authorList>
            <person name="Whiteford S."/>
        </authorList>
    </citation>
    <scope>NUCLEOTIDE SEQUENCE</scope>
</reference>